<accession>A0A229UVQ8</accession>
<proteinExistence type="predicted"/>
<evidence type="ECO:0000259" key="1">
    <source>
        <dbReference type="SMART" id="SM00481"/>
    </source>
</evidence>
<dbReference type="SMART" id="SM00481">
    <property type="entry name" value="POLIIIAc"/>
    <property type="match status" value="1"/>
</dbReference>
<dbReference type="InterPro" id="IPR052018">
    <property type="entry name" value="PHP_domain"/>
</dbReference>
<dbReference type="OrthoDB" id="9804333at2"/>
<dbReference type="Gene3D" id="3.20.20.140">
    <property type="entry name" value="Metal-dependent hydrolases"/>
    <property type="match status" value="1"/>
</dbReference>
<evidence type="ECO:0000313" key="2">
    <source>
        <dbReference type="EMBL" id="OXM87616.1"/>
    </source>
</evidence>
<dbReference type="InterPro" id="IPR003141">
    <property type="entry name" value="Pol/His_phosphatase_N"/>
</dbReference>
<organism evidence="2 3">
    <name type="scientific">Paenibacillus rigui</name>
    <dbReference type="NCBI Taxonomy" id="554312"/>
    <lineage>
        <taxon>Bacteria</taxon>
        <taxon>Bacillati</taxon>
        <taxon>Bacillota</taxon>
        <taxon>Bacilli</taxon>
        <taxon>Bacillales</taxon>
        <taxon>Paenibacillaceae</taxon>
        <taxon>Paenibacillus</taxon>
    </lineage>
</organism>
<evidence type="ECO:0000313" key="3">
    <source>
        <dbReference type="Proteomes" id="UP000215509"/>
    </source>
</evidence>
<name>A0A229UVQ8_9BACL</name>
<dbReference type="PANTHER" id="PTHR42924">
    <property type="entry name" value="EXONUCLEASE"/>
    <property type="match status" value="1"/>
</dbReference>
<protein>
    <submittedName>
        <fullName evidence="2">Phosphoesterase</fullName>
    </submittedName>
</protein>
<gene>
    <name evidence="2" type="ORF">CF651_03850</name>
</gene>
<sequence length="447" mass="49659">MNTGLPHTSVAVFTRRISREEQSSYIEVPFDMPERVEEIQVTYRVESFGAPGAVIDLGVRDSRRVRGWSGGARAGFRIGRETATPGYIPGDLDPGSWAVLHNAYKVPQEGCEVTITVEFRHLGGRWLRGDLHTHSVHSDGTYTLEENAAIMEELGCDFIAMTDHNAVSQNLAYPRNTKVVMIPGMEFTTNFGHSNLLGVADPLDDFRVRHQADVNERLRMARERGARIVLNHPHCDYCPWEWDFAVDHDWVEVWNGPWSARNERTLQWWQEQLAGGRRLVAIGGSDTHRPDPMVKHAMPCTWVYAESRTAEGILDGIGKGHVGISFAPEGPFLELTCGEGAYRAGDLVPAGQSTGALRVEAAGLLPGDLVRWISNQGLEKELCLEGEGDLEQSQAALQLPSEAWEGRSFYRVEVWRSFKEAERVLLAALTNPIYRTLGAGRGNEGDG</sequence>
<reference evidence="2 3" key="1">
    <citation type="submission" date="2017-07" db="EMBL/GenBank/DDBJ databases">
        <title>Genome sequencing and assembly of Paenibacillus rigui.</title>
        <authorList>
            <person name="Mayilraj S."/>
        </authorList>
    </citation>
    <scope>NUCLEOTIDE SEQUENCE [LARGE SCALE GENOMIC DNA]</scope>
    <source>
        <strain evidence="2 3">JCM 16352</strain>
    </source>
</reference>
<dbReference type="EMBL" id="NMQW01000003">
    <property type="protein sequence ID" value="OXM87616.1"/>
    <property type="molecule type" value="Genomic_DNA"/>
</dbReference>
<dbReference type="AlphaFoldDB" id="A0A229UVQ8"/>
<dbReference type="Proteomes" id="UP000215509">
    <property type="component" value="Unassembled WGS sequence"/>
</dbReference>
<keyword evidence="3" id="KW-1185">Reference proteome</keyword>
<dbReference type="GO" id="GO:0004534">
    <property type="term" value="F:5'-3' RNA exonuclease activity"/>
    <property type="evidence" value="ECO:0007669"/>
    <property type="project" value="TreeGrafter"/>
</dbReference>
<feature type="domain" description="Polymerase/histidinol phosphatase N-terminal" evidence="1">
    <location>
        <begin position="129"/>
        <end position="191"/>
    </location>
</feature>
<dbReference type="GO" id="GO:0035312">
    <property type="term" value="F:5'-3' DNA exonuclease activity"/>
    <property type="evidence" value="ECO:0007669"/>
    <property type="project" value="TreeGrafter"/>
</dbReference>
<dbReference type="SUPFAM" id="SSF89550">
    <property type="entry name" value="PHP domain-like"/>
    <property type="match status" value="1"/>
</dbReference>
<dbReference type="PANTHER" id="PTHR42924:SF3">
    <property type="entry name" value="POLYMERASE_HISTIDINOL PHOSPHATASE N-TERMINAL DOMAIN-CONTAINING PROTEIN"/>
    <property type="match status" value="1"/>
</dbReference>
<dbReference type="NCBIfam" id="NF038032">
    <property type="entry name" value="CehA_McbA_metalo"/>
    <property type="match status" value="1"/>
</dbReference>
<dbReference type="InterPro" id="IPR016195">
    <property type="entry name" value="Pol/histidinol_Pase-like"/>
</dbReference>
<comment type="caution">
    <text evidence="2">The sequence shown here is derived from an EMBL/GenBank/DDBJ whole genome shotgun (WGS) entry which is preliminary data.</text>
</comment>